<organism evidence="2 3">
    <name type="scientific">Penicillium polonicum</name>
    <dbReference type="NCBI Taxonomy" id="60169"/>
    <lineage>
        <taxon>Eukaryota</taxon>
        <taxon>Fungi</taxon>
        <taxon>Dikarya</taxon>
        <taxon>Ascomycota</taxon>
        <taxon>Pezizomycotina</taxon>
        <taxon>Eurotiomycetes</taxon>
        <taxon>Eurotiomycetidae</taxon>
        <taxon>Eurotiales</taxon>
        <taxon>Aspergillaceae</taxon>
        <taxon>Penicillium</taxon>
    </lineage>
</organism>
<feature type="compositionally biased region" description="Polar residues" evidence="1">
    <location>
        <begin position="1"/>
        <end position="11"/>
    </location>
</feature>
<reference evidence="3" key="1">
    <citation type="journal article" date="2017" name="Nat. Microbiol.">
        <title>Global analysis of biosynthetic gene clusters reveals vast potential of secondary metabolite production in Penicillium species.</title>
        <authorList>
            <person name="Nielsen J.C."/>
            <person name="Grijseels S."/>
            <person name="Prigent S."/>
            <person name="Ji B."/>
            <person name="Dainat J."/>
            <person name="Nielsen K.F."/>
            <person name="Frisvad J.C."/>
            <person name="Workman M."/>
            <person name="Nielsen J."/>
        </authorList>
    </citation>
    <scope>NUCLEOTIDE SEQUENCE [LARGE SCALE GENOMIC DNA]</scope>
    <source>
        <strain evidence="3">IBT 4502</strain>
    </source>
</reference>
<protein>
    <submittedName>
        <fullName evidence="2">Uncharacterized protein</fullName>
    </submittedName>
</protein>
<feature type="region of interest" description="Disordered" evidence="1">
    <location>
        <begin position="1"/>
        <end position="48"/>
    </location>
</feature>
<accession>A0A1V6NJW4</accession>
<name>A0A1V6NJW4_PENPO</name>
<evidence type="ECO:0000313" key="3">
    <source>
        <dbReference type="Proteomes" id="UP000191408"/>
    </source>
</evidence>
<keyword evidence="3" id="KW-1185">Reference proteome</keyword>
<gene>
    <name evidence="2" type="ORF">PENPOL_c006G07589</name>
</gene>
<dbReference type="OrthoDB" id="4439444at2759"/>
<dbReference type="Proteomes" id="UP000191408">
    <property type="component" value="Unassembled WGS sequence"/>
</dbReference>
<dbReference type="EMBL" id="MDYM01000006">
    <property type="protein sequence ID" value="OQD65028.1"/>
    <property type="molecule type" value="Genomic_DNA"/>
</dbReference>
<dbReference type="AlphaFoldDB" id="A0A1V6NJW4"/>
<proteinExistence type="predicted"/>
<evidence type="ECO:0000256" key="1">
    <source>
        <dbReference type="SAM" id="MobiDB-lite"/>
    </source>
</evidence>
<sequence>MSDRTAANPTNGQGGQGGRNEIRQTESTSENAANLNIAHNNHSPERRQQIHQQELDLNYYRKFLEDLVAVMRDAHSDSVAQLVLLIRSGASNEDIHNTLRRVQDES</sequence>
<evidence type="ECO:0000313" key="2">
    <source>
        <dbReference type="EMBL" id="OQD65028.1"/>
    </source>
</evidence>
<feature type="compositionally biased region" description="Low complexity" evidence="1">
    <location>
        <begin position="31"/>
        <end position="41"/>
    </location>
</feature>
<comment type="caution">
    <text evidence="2">The sequence shown here is derived from an EMBL/GenBank/DDBJ whole genome shotgun (WGS) entry which is preliminary data.</text>
</comment>